<evidence type="ECO:0000256" key="5">
    <source>
        <dbReference type="SAM" id="SignalP"/>
    </source>
</evidence>
<dbReference type="PROSITE" id="PS01248">
    <property type="entry name" value="EGF_LAM_1"/>
    <property type="match status" value="3"/>
</dbReference>
<dbReference type="Gene3D" id="2.170.300.10">
    <property type="entry name" value="Tie2 ligand-binding domain superfamily"/>
    <property type="match status" value="1"/>
</dbReference>
<dbReference type="PANTHER" id="PTHR24043">
    <property type="entry name" value="SCAVENGER RECEPTOR CLASS F"/>
    <property type="match status" value="1"/>
</dbReference>
<dbReference type="PROSITE" id="PS00022">
    <property type="entry name" value="EGF_1"/>
    <property type="match status" value="2"/>
</dbReference>
<dbReference type="SUPFAM" id="SSF52799">
    <property type="entry name" value="(Phosphotyrosine protein) phosphatases II"/>
    <property type="match status" value="2"/>
</dbReference>
<comment type="caution">
    <text evidence="2">Lacks conserved residue(s) required for the propagation of feature annotation.</text>
</comment>
<keyword evidence="5" id="KW-0732">Signal</keyword>
<dbReference type="InterPro" id="IPR042635">
    <property type="entry name" value="MEGF10/SREC1/2-like"/>
</dbReference>
<evidence type="ECO:0000313" key="9">
    <source>
        <dbReference type="Proteomes" id="UP001164746"/>
    </source>
</evidence>
<keyword evidence="2" id="KW-1015">Disulfide bond</keyword>
<feature type="disulfide bond" evidence="2">
    <location>
        <begin position="252"/>
        <end position="261"/>
    </location>
</feature>
<keyword evidence="1 2" id="KW-0245">EGF-like domain</keyword>
<evidence type="ECO:0000256" key="4">
    <source>
        <dbReference type="SAM" id="Phobius"/>
    </source>
</evidence>
<dbReference type="InterPro" id="IPR000242">
    <property type="entry name" value="PTP_cat"/>
</dbReference>
<dbReference type="PANTHER" id="PTHR24043:SF8">
    <property type="entry name" value="EGF-LIKE DOMAIN-CONTAINING PROTEIN"/>
    <property type="match status" value="1"/>
</dbReference>
<feature type="transmembrane region" description="Helical" evidence="4">
    <location>
        <begin position="648"/>
        <end position="671"/>
    </location>
</feature>
<dbReference type="InterPro" id="IPR029021">
    <property type="entry name" value="Prot-tyrosine_phosphatase-like"/>
</dbReference>
<feature type="region of interest" description="Disordered" evidence="3">
    <location>
        <begin position="848"/>
        <end position="874"/>
    </location>
</feature>
<proteinExistence type="predicted"/>
<keyword evidence="4" id="KW-1133">Transmembrane helix</keyword>
<dbReference type="InterPro" id="IPR000742">
    <property type="entry name" value="EGF"/>
</dbReference>
<accession>A0ABY7F7Z6</accession>
<dbReference type="Gene3D" id="3.90.190.10">
    <property type="entry name" value="Protein tyrosine phosphatase superfamily"/>
    <property type="match status" value="1"/>
</dbReference>
<dbReference type="Proteomes" id="UP001164746">
    <property type="component" value="Chromosome 10"/>
</dbReference>
<evidence type="ECO:0000259" key="6">
    <source>
        <dbReference type="PROSITE" id="PS50026"/>
    </source>
</evidence>
<evidence type="ECO:0000313" key="8">
    <source>
        <dbReference type="EMBL" id="WAR16894.1"/>
    </source>
</evidence>
<keyword evidence="4" id="KW-0812">Transmembrane</keyword>
<feature type="domain" description="Tyrosine-protein phosphatase" evidence="7">
    <location>
        <begin position="668"/>
        <end position="888"/>
    </location>
</feature>
<dbReference type="PROSITE" id="PS50026">
    <property type="entry name" value="EGF_3"/>
    <property type="match status" value="1"/>
</dbReference>
<evidence type="ECO:0000256" key="3">
    <source>
        <dbReference type="SAM" id="MobiDB-lite"/>
    </source>
</evidence>
<keyword evidence="4" id="KW-0472">Membrane</keyword>
<reference evidence="8" key="1">
    <citation type="submission" date="2022-11" db="EMBL/GenBank/DDBJ databases">
        <title>Centuries of genome instability and evolution in soft-shell clam transmissible cancer (bioRxiv).</title>
        <authorList>
            <person name="Hart S.F.M."/>
            <person name="Yonemitsu M.A."/>
            <person name="Giersch R.M."/>
            <person name="Beal B.F."/>
            <person name="Arriagada G."/>
            <person name="Davis B.W."/>
            <person name="Ostrander E.A."/>
            <person name="Goff S.P."/>
            <person name="Metzger M.J."/>
        </authorList>
    </citation>
    <scope>NUCLEOTIDE SEQUENCE</scope>
    <source>
        <strain evidence="8">MELC-2E11</strain>
        <tissue evidence="8">Siphon/mantle</tissue>
    </source>
</reference>
<dbReference type="SMART" id="SM00181">
    <property type="entry name" value="EGF"/>
    <property type="match status" value="10"/>
</dbReference>
<organism evidence="8 9">
    <name type="scientific">Mya arenaria</name>
    <name type="common">Soft-shell clam</name>
    <dbReference type="NCBI Taxonomy" id="6604"/>
    <lineage>
        <taxon>Eukaryota</taxon>
        <taxon>Metazoa</taxon>
        <taxon>Spiralia</taxon>
        <taxon>Lophotrochozoa</taxon>
        <taxon>Mollusca</taxon>
        <taxon>Bivalvia</taxon>
        <taxon>Autobranchia</taxon>
        <taxon>Heteroconchia</taxon>
        <taxon>Euheterodonta</taxon>
        <taxon>Imparidentia</taxon>
        <taxon>Neoheterodontei</taxon>
        <taxon>Myida</taxon>
        <taxon>Myoidea</taxon>
        <taxon>Myidae</taxon>
        <taxon>Mya</taxon>
    </lineage>
</organism>
<dbReference type="EMBL" id="CP111021">
    <property type="protein sequence ID" value="WAR16894.1"/>
    <property type="molecule type" value="Genomic_DNA"/>
</dbReference>
<feature type="non-terminal residue" evidence="8">
    <location>
        <position position="1"/>
    </location>
</feature>
<feature type="compositionally biased region" description="Basic and acidic residues" evidence="3">
    <location>
        <begin position="850"/>
        <end position="868"/>
    </location>
</feature>
<evidence type="ECO:0000256" key="1">
    <source>
        <dbReference type="ARBA" id="ARBA00022536"/>
    </source>
</evidence>
<feature type="signal peptide" evidence="5">
    <location>
        <begin position="1"/>
        <end position="20"/>
    </location>
</feature>
<sequence>MDFSKIVFVLVVVLTAKCNACPGRCMCCLTDKCETDKKGQDQVCTGGCIDGFYQPRCMWPCPGNCQSCRQADGSCLSCKPGFYELSSDCSKPCDNCACYQSECDTCLDGFYDVGQNCNSVCSKGCNEGKCHDDGKCDCMDNFEGDKCDVCVQGKYGELCSNNCNNKNCRCTNATNCISCKPGHFDLSSFCSKPCSVGCEDICNNDGNCTCQMQFSGSTCENCIPGYYGDNCDTPCTNGCSNGTCNRDGTCDCLPNFTGTMCETCVAGNHGNSCDKPCGQGCTGNVCNKGDGTCNCTNNFKGAICEICNDGYYGNHCHLSCPDRCYSCSSIEDCLTCEEGFYGLDCSNNCSVNCLISRCEKGDGFCTDGCVDGSTGETCNDRCESICKTCSQTNSSNCKSCFGGFSGPGCKCFPNCQCELNSEVCNECINGFALQSKDCKCNIKYCIDSSYCTSCQNDTFYTYDGTCCECSSHCKNRECSSENQCLRGCDDGYTGDDCETSCTSFDSECESCNQTGMFCLHCKEEFYPNSGKCMPCKANCKGCAQDTGRCNECTINTVYGPFCNMTCNSNCEGSQCDRTSGDCTGCVTNMYGTKCDKNCPDTCADNGEKTKCNIEGHCINSCILGYEGPFCNIAAAQGEKGGGQVSGAVIGGGAAGGVIVVGVVVAAIVLLLRRSQNRFYSKAHTAVKETDIISTYENALNISTPNTHVSKEKRQIQAPARQIIKERQRKTIPEPQPKTEDNLEIDENDTIARDIAIQFEEKGGIYYNNSEKVSKDKIRIATLTKYVEEKQENEYVEEFENPKCEQYWPDPGTSKLYGEVNVRSENEQTFSDYTRRSFILIKKQMNSAVEQKSDENHRAVERNKLKDGNRPSADVPGDVNRPRLFLYLKPGASDYINAIYIDDIGLYFPADNQVLSRGSFTVISQKEVQPTFTKRTLKFEYSGATGRMNCEGEASVVNAVRK</sequence>
<feature type="domain" description="EGF-like" evidence="6">
    <location>
        <begin position="227"/>
        <end position="262"/>
    </location>
</feature>
<feature type="chain" id="PRO_5046919606" evidence="5">
    <location>
        <begin position="21"/>
        <end position="961"/>
    </location>
</feature>
<dbReference type="PROSITE" id="PS50055">
    <property type="entry name" value="TYR_PHOSPHATASE_PTP"/>
    <property type="match status" value="1"/>
</dbReference>
<evidence type="ECO:0000259" key="7">
    <source>
        <dbReference type="PROSITE" id="PS50055"/>
    </source>
</evidence>
<gene>
    <name evidence="8" type="ORF">MAR_031488</name>
</gene>
<dbReference type="InterPro" id="IPR002049">
    <property type="entry name" value="LE_dom"/>
</dbReference>
<name>A0ABY7F7Z6_MYAAR</name>
<keyword evidence="9" id="KW-1185">Reference proteome</keyword>
<protein>
    <submittedName>
        <fullName evidence="8">TENX-like protein</fullName>
    </submittedName>
</protein>
<evidence type="ECO:0000256" key="2">
    <source>
        <dbReference type="PROSITE-ProRule" id="PRU00076"/>
    </source>
</evidence>